<reference evidence="1" key="1">
    <citation type="journal article" date="2023" name="Int. J. Syst. Evol. Microbiol.">
        <title>Mesoterricola silvestris gen. nov., sp. nov., Mesoterricola sediminis sp. nov., Geothrix oryzae sp. nov., Geothrix edaphica sp. nov., Geothrix rubra sp. nov., and Geothrix limicola sp. nov., six novel members of Acidobacteriota isolated from soils.</title>
        <authorList>
            <person name="Itoh H."/>
            <person name="Sugisawa Y."/>
            <person name="Mise K."/>
            <person name="Xu Z."/>
            <person name="Kuniyasu M."/>
            <person name="Ushijima N."/>
            <person name="Kawano K."/>
            <person name="Kobayashi E."/>
            <person name="Shiratori Y."/>
            <person name="Masuda Y."/>
            <person name="Senoo K."/>
        </authorList>
    </citation>
    <scope>NUCLEOTIDE SEQUENCE</scope>
    <source>
        <strain evidence="1">W786</strain>
    </source>
</reference>
<proteinExistence type="predicted"/>
<keyword evidence="2" id="KW-1185">Reference proteome</keyword>
<evidence type="ECO:0000313" key="1">
    <source>
        <dbReference type="EMBL" id="BDU76369.1"/>
    </source>
</evidence>
<sequence length="158" mass="17619">MAEGPVYLTTFIEGILVHGSAMPFVLLVPSVHTPHRGLLMPPQVPWSPGFLPPALLQAQIDATWKIPFRFHDPSRLPVVFDERTSRLPTPWLLRLEGLEGQQRLYLTHLLRTRAPEDQVPIPPDGGQWVGEKALASLDLVPGVRRLCQSALTLVKELS</sequence>
<name>A0AA48KBQ8_9BACT</name>
<gene>
    <name evidence="1" type="ORF">METESE_13270</name>
</gene>
<protein>
    <submittedName>
        <fullName evidence="1">Uncharacterized protein</fullName>
    </submittedName>
</protein>
<dbReference type="KEGG" id="msea:METESE_13270"/>
<accession>A0AA48KBQ8</accession>
<dbReference type="AlphaFoldDB" id="A0AA48KBQ8"/>
<evidence type="ECO:0000313" key="2">
    <source>
        <dbReference type="Proteomes" id="UP001228113"/>
    </source>
</evidence>
<dbReference type="EMBL" id="AP027081">
    <property type="protein sequence ID" value="BDU76369.1"/>
    <property type="molecule type" value="Genomic_DNA"/>
</dbReference>
<organism evidence="1 2">
    <name type="scientific">Mesoterricola sediminis</name>
    <dbReference type="NCBI Taxonomy" id="2927980"/>
    <lineage>
        <taxon>Bacteria</taxon>
        <taxon>Pseudomonadati</taxon>
        <taxon>Acidobacteriota</taxon>
        <taxon>Holophagae</taxon>
        <taxon>Holophagales</taxon>
        <taxon>Holophagaceae</taxon>
        <taxon>Mesoterricola</taxon>
    </lineage>
</organism>
<dbReference type="RefSeq" id="WP_243335051.1">
    <property type="nucleotide sequence ID" value="NZ_AP027081.1"/>
</dbReference>
<dbReference type="Proteomes" id="UP001228113">
    <property type="component" value="Chromosome"/>
</dbReference>